<dbReference type="RefSeq" id="WP_184200526.1">
    <property type="nucleotide sequence ID" value="NZ_BMOX01000045.1"/>
</dbReference>
<protein>
    <submittedName>
        <fullName evidence="1">Uncharacterized protein</fullName>
    </submittedName>
</protein>
<comment type="caution">
    <text evidence="1">The sequence shown here is derived from an EMBL/GenBank/DDBJ whole genome shotgun (WGS) entry which is preliminary data.</text>
</comment>
<name>A0A841L5Y7_9SPHN</name>
<evidence type="ECO:0000313" key="1">
    <source>
        <dbReference type="EMBL" id="MBB6228349.1"/>
    </source>
</evidence>
<sequence length="63" mass="6456">MAKQPTAKPAADLIEARVLVAGYGWDVGELALLTPSEAASLEGCVDHHPAAVAFAKAQLAQEG</sequence>
<proteinExistence type="predicted"/>
<gene>
    <name evidence="1" type="ORF">FHS79_002534</name>
</gene>
<accession>A0A841L5Y7</accession>
<dbReference type="Proteomes" id="UP000538147">
    <property type="component" value="Unassembled WGS sequence"/>
</dbReference>
<reference evidence="1 2" key="1">
    <citation type="submission" date="2020-08" db="EMBL/GenBank/DDBJ databases">
        <title>Genomic Encyclopedia of Type Strains, Phase IV (KMG-IV): sequencing the most valuable type-strain genomes for metagenomic binning, comparative biology and taxonomic classification.</title>
        <authorList>
            <person name="Goeker M."/>
        </authorList>
    </citation>
    <scope>NUCLEOTIDE SEQUENCE [LARGE SCALE GENOMIC DNA]</scope>
    <source>
        <strain evidence="1 2">DSM 102189</strain>
    </source>
</reference>
<evidence type="ECO:0000313" key="2">
    <source>
        <dbReference type="Proteomes" id="UP000538147"/>
    </source>
</evidence>
<dbReference type="AlphaFoldDB" id="A0A841L5Y7"/>
<keyword evidence="2" id="KW-1185">Reference proteome</keyword>
<organism evidence="1 2">
    <name type="scientific">Polymorphobacter multimanifer</name>
    <dbReference type="NCBI Taxonomy" id="1070431"/>
    <lineage>
        <taxon>Bacteria</taxon>
        <taxon>Pseudomonadati</taxon>
        <taxon>Pseudomonadota</taxon>
        <taxon>Alphaproteobacteria</taxon>
        <taxon>Sphingomonadales</taxon>
        <taxon>Sphingosinicellaceae</taxon>
        <taxon>Polymorphobacter</taxon>
    </lineage>
</organism>
<dbReference type="EMBL" id="JACIIV010000018">
    <property type="protein sequence ID" value="MBB6228349.1"/>
    <property type="molecule type" value="Genomic_DNA"/>
</dbReference>